<evidence type="ECO:0000313" key="3">
    <source>
        <dbReference type="Proteomes" id="UP001152888"/>
    </source>
</evidence>
<gene>
    <name evidence="2" type="ORF">ACAOBT_LOCUS11665</name>
</gene>
<evidence type="ECO:0000256" key="1">
    <source>
        <dbReference type="SAM" id="MobiDB-lite"/>
    </source>
</evidence>
<keyword evidence="3" id="KW-1185">Reference proteome</keyword>
<dbReference type="EMBL" id="CAKOFQ010006837">
    <property type="protein sequence ID" value="CAH1975572.1"/>
    <property type="molecule type" value="Genomic_DNA"/>
</dbReference>
<accession>A0A9P0KK39</accession>
<name>A0A9P0KK39_ACAOB</name>
<organism evidence="2 3">
    <name type="scientific">Acanthoscelides obtectus</name>
    <name type="common">Bean weevil</name>
    <name type="synonym">Bruchus obtectus</name>
    <dbReference type="NCBI Taxonomy" id="200917"/>
    <lineage>
        <taxon>Eukaryota</taxon>
        <taxon>Metazoa</taxon>
        <taxon>Ecdysozoa</taxon>
        <taxon>Arthropoda</taxon>
        <taxon>Hexapoda</taxon>
        <taxon>Insecta</taxon>
        <taxon>Pterygota</taxon>
        <taxon>Neoptera</taxon>
        <taxon>Endopterygota</taxon>
        <taxon>Coleoptera</taxon>
        <taxon>Polyphaga</taxon>
        <taxon>Cucujiformia</taxon>
        <taxon>Chrysomeloidea</taxon>
        <taxon>Chrysomelidae</taxon>
        <taxon>Bruchinae</taxon>
        <taxon>Bruchini</taxon>
        <taxon>Acanthoscelides</taxon>
    </lineage>
</organism>
<reference evidence="2" key="1">
    <citation type="submission" date="2022-03" db="EMBL/GenBank/DDBJ databases">
        <authorList>
            <person name="Sayadi A."/>
        </authorList>
    </citation>
    <scope>NUCLEOTIDE SEQUENCE</scope>
</reference>
<proteinExistence type="predicted"/>
<dbReference type="AlphaFoldDB" id="A0A9P0KK39"/>
<comment type="caution">
    <text evidence="2">The sequence shown here is derived from an EMBL/GenBank/DDBJ whole genome shotgun (WGS) entry which is preliminary data.</text>
</comment>
<feature type="region of interest" description="Disordered" evidence="1">
    <location>
        <begin position="1"/>
        <end position="27"/>
    </location>
</feature>
<dbReference type="OrthoDB" id="6760532at2759"/>
<feature type="compositionally biased region" description="Basic residues" evidence="1">
    <location>
        <begin position="1"/>
        <end position="12"/>
    </location>
</feature>
<protein>
    <submittedName>
        <fullName evidence="2">Uncharacterized protein</fullName>
    </submittedName>
</protein>
<evidence type="ECO:0000313" key="2">
    <source>
        <dbReference type="EMBL" id="CAH1975572.1"/>
    </source>
</evidence>
<dbReference type="Proteomes" id="UP001152888">
    <property type="component" value="Unassembled WGS sequence"/>
</dbReference>
<sequence>MCSKRNYKKRWKKADLSRPRNTKSKSC</sequence>